<keyword evidence="3" id="KW-1185">Reference proteome</keyword>
<organism evidence="2 3">
    <name type="scientific">Duncaniella freteri</name>
    <dbReference type="NCBI Taxonomy" id="2530391"/>
    <lineage>
        <taxon>Bacteria</taxon>
        <taxon>Pseudomonadati</taxon>
        <taxon>Bacteroidota</taxon>
        <taxon>Bacteroidia</taxon>
        <taxon>Bacteroidales</taxon>
        <taxon>Muribaculaceae</taxon>
        <taxon>Duncaniella</taxon>
    </lineage>
</organism>
<sequence>MPIHLKSELLYLHEFCSWEDFIRELKRYILYYNNDRIKVRFNGLSPMEYKNKYYNELI</sequence>
<reference evidence="2 3" key="1">
    <citation type="submission" date="2019-02" db="EMBL/GenBank/DDBJ databases">
        <title>Isolation and identification of novel species under the genus Muribaculum.</title>
        <authorList>
            <person name="Miyake S."/>
            <person name="Ding Y."/>
            <person name="Low A."/>
            <person name="Soh M."/>
            <person name="Seedorf H."/>
        </authorList>
    </citation>
    <scope>NUCLEOTIDE SEQUENCE [LARGE SCALE GENOMIC DNA]</scope>
    <source>
        <strain evidence="2 3">TLL-A3</strain>
    </source>
</reference>
<evidence type="ECO:0000259" key="1">
    <source>
        <dbReference type="Pfam" id="PF13333"/>
    </source>
</evidence>
<comment type="caution">
    <text evidence="2">The sequence shown here is derived from an EMBL/GenBank/DDBJ whole genome shotgun (WGS) entry which is preliminary data.</text>
</comment>
<dbReference type="GeneID" id="82149621"/>
<name>A0A4Z0V9R4_9BACT</name>
<feature type="domain" description="Integrase catalytic" evidence="1">
    <location>
        <begin position="4"/>
        <end position="52"/>
    </location>
</feature>
<evidence type="ECO:0000313" key="3">
    <source>
        <dbReference type="Proteomes" id="UP000297635"/>
    </source>
</evidence>
<proteinExistence type="predicted"/>
<dbReference type="GO" id="GO:0015074">
    <property type="term" value="P:DNA integration"/>
    <property type="evidence" value="ECO:0007669"/>
    <property type="project" value="InterPro"/>
</dbReference>
<dbReference type="Pfam" id="PF13333">
    <property type="entry name" value="rve_2"/>
    <property type="match status" value="1"/>
</dbReference>
<protein>
    <recommendedName>
        <fullName evidence="1">Integrase catalytic domain-containing protein</fullName>
    </recommendedName>
</protein>
<accession>A0A4Z0V9R4</accession>
<dbReference type="AlphaFoldDB" id="A0A4Z0V9R4"/>
<dbReference type="InterPro" id="IPR001584">
    <property type="entry name" value="Integrase_cat-core"/>
</dbReference>
<evidence type="ECO:0000313" key="2">
    <source>
        <dbReference type="EMBL" id="TGG40515.1"/>
    </source>
</evidence>
<dbReference type="EMBL" id="SJSA01000001">
    <property type="protein sequence ID" value="TGG40515.1"/>
    <property type="molecule type" value="Genomic_DNA"/>
</dbReference>
<dbReference type="Proteomes" id="UP000297635">
    <property type="component" value="Unassembled WGS sequence"/>
</dbReference>
<gene>
    <name evidence="2" type="ORF">EZ315_07430</name>
</gene>
<dbReference type="RefSeq" id="WP_135471525.1">
    <property type="nucleotide sequence ID" value="NZ_SJSA01000001.1"/>
</dbReference>